<dbReference type="InterPro" id="IPR002885">
    <property type="entry name" value="PPR_rpt"/>
</dbReference>
<evidence type="ECO:0000256" key="2">
    <source>
        <dbReference type="PROSITE-ProRule" id="PRU00708"/>
    </source>
</evidence>
<feature type="repeat" description="PPR" evidence="2">
    <location>
        <begin position="595"/>
        <end position="629"/>
    </location>
</feature>
<protein>
    <recommendedName>
        <fullName evidence="5">Pentatricopeptide repeat-containing protein</fullName>
    </recommendedName>
</protein>
<name>A0AAN7M1I8_TRANT</name>
<dbReference type="Gene3D" id="1.25.40.10">
    <property type="entry name" value="Tetratricopeptide repeat domain"/>
    <property type="match status" value="8"/>
</dbReference>
<dbReference type="PANTHER" id="PTHR24015:SF1991">
    <property type="entry name" value="OS01G0938000 PROTEIN"/>
    <property type="match status" value="1"/>
</dbReference>
<dbReference type="PANTHER" id="PTHR24015">
    <property type="entry name" value="OS07G0578800 PROTEIN-RELATED"/>
    <property type="match status" value="1"/>
</dbReference>
<dbReference type="NCBIfam" id="TIGR00756">
    <property type="entry name" value="PPR"/>
    <property type="match status" value="4"/>
</dbReference>
<dbReference type="Pfam" id="PF20431">
    <property type="entry name" value="E_motif"/>
    <property type="match status" value="1"/>
</dbReference>
<evidence type="ECO:0008006" key="5">
    <source>
        <dbReference type="Google" id="ProtNLM"/>
    </source>
</evidence>
<dbReference type="InterPro" id="IPR046960">
    <property type="entry name" value="PPR_At4g14850-like_plant"/>
</dbReference>
<dbReference type="GO" id="GO:0003723">
    <property type="term" value="F:RNA binding"/>
    <property type="evidence" value="ECO:0007669"/>
    <property type="project" value="InterPro"/>
</dbReference>
<dbReference type="SUPFAM" id="SSF48452">
    <property type="entry name" value="TPR-like"/>
    <property type="match status" value="1"/>
</dbReference>
<dbReference type="AlphaFoldDB" id="A0AAN7M1I8"/>
<sequence length="979" mass="108918">MVGVRSSIKKLIPFLVLSGRRIGEITEIKEAVAVAALVTKQASSALYAETLPPYFSCQKNRYARNVGRTFPDYGSPRSKLFQFLTVKKFFSGSSARKATAYQLFEEMPHRAPSSRSTHFDRVFSLIRVSTGQGDLTFPSTAHCLGLKIGALHHLPVLTSIIMTYSRAGQLYHSRKIFNEISGKDVIIYNAMITSLLDHSCFEEAIDLFSKMLSCQAGFNSTSLLVIVSAIIRSGTLVQGRILHGLAFTSGALSDSSLCNSLIDMYAKFSDIISAELVFHEMGSCRETVSWNSMLSGFLYGNDPEMCLLYFLKRARDGEKGDSVSLSCALSATSSLRELRLGLALHALSCKIGLENSPSNNSVGNSLICFYSACGESWAAEVIFMEMMIKDKISWNTVIEGLRLNGEIGEAFHRLYEMQFVAHIRPDKMTILTTASMCADEMILLKGRATHGFILRGGMEADSSLMNILIYMYAKCDRVEKAHFLFEQMIPRRDPVSWNTMISAFTQSGANKTAQSLFREMLRDSLECSSATLLAVLPSCDSLQFLLFGKLIHSWITKSGLLSDNLVLNSIIFMYINCGKLKTAFSLFHRDSGKEDVTSWNTIIGGCLQNGYSRQALDAFLLMLREGNASFDFITIVSVLSACGNLELLSEGMLIHGLTVKALLGMETRVQNALMTMYGKCGEIESARSVFSSGYNLNLCSWNCMISIFCMNKNPIEALNLFCHLDLEPDEFTITGIVTACTQLGSIRHGKQVHAYLHRIRLHNNSVICSALIDMYSNCGRLDLADHVFQELPTRSVVAWNSMIAAYGYHNNGKKALELFQQMCHHSTHPNKGTFTSLLSACSQSGLVTEGLHYFYHMFREFGVEPDAEHRVCVVDMLGRLGELQEAYRFIMQMKPHMESGPLGALLTWCNFHRNIDLGREVAEVLFKLDPGNPGYYISLSNMYVAAGRWKEAVDLREMVEAKKLRKPPGYSLINGVSIS</sequence>
<dbReference type="PROSITE" id="PS51375">
    <property type="entry name" value="PPR"/>
    <property type="match status" value="5"/>
</dbReference>
<organism evidence="3 4">
    <name type="scientific">Trapa natans</name>
    <name type="common">Water chestnut</name>
    <dbReference type="NCBI Taxonomy" id="22666"/>
    <lineage>
        <taxon>Eukaryota</taxon>
        <taxon>Viridiplantae</taxon>
        <taxon>Streptophyta</taxon>
        <taxon>Embryophyta</taxon>
        <taxon>Tracheophyta</taxon>
        <taxon>Spermatophyta</taxon>
        <taxon>Magnoliopsida</taxon>
        <taxon>eudicotyledons</taxon>
        <taxon>Gunneridae</taxon>
        <taxon>Pentapetalae</taxon>
        <taxon>rosids</taxon>
        <taxon>malvids</taxon>
        <taxon>Myrtales</taxon>
        <taxon>Lythraceae</taxon>
        <taxon>Trapa</taxon>
    </lineage>
</organism>
<dbReference type="Pfam" id="PF13041">
    <property type="entry name" value="PPR_2"/>
    <property type="match status" value="1"/>
</dbReference>
<accession>A0AAN7M1I8</accession>
<dbReference type="EMBL" id="JAXQNO010000006">
    <property type="protein sequence ID" value="KAK4796674.1"/>
    <property type="molecule type" value="Genomic_DNA"/>
</dbReference>
<keyword evidence="4" id="KW-1185">Reference proteome</keyword>
<dbReference type="FunFam" id="1.25.40.10:FF:000090">
    <property type="entry name" value="Pentatricopeptide repeat-containing protein, chloroplastic"/>
    <property type="match status" value="1"/>
</dbReference>
<proteinExistence type="predicted"/>
<comment type="caution">
    <text evidence="3">The sequence shown here is derived from an EMBL/GenBank/DDBJ whole genome shotgun (WGS) entry which is preliminary data.</text>
</comment>
<dbReference type="InterPro" id="IPR011990">
    <property type="entry name" value="TPR-like_helical_dom_sf"/>
</dbReference>
<evidence type="ECO:0000313" key="4">
    <source>
        <dbReference type="Proteomes" id="UP001346149"/>
    </source>
</evidence>
<dbReference type="InterPro" id="IPR046848">
    <property type="entry name" value="E_motif"/>
</dbReference>
<reference evidence="3 4" key="1">
    <citation type="journal article" date="2023" name="Hortic Res">
        <title>Pangenome of water caltrop reveals structural variations and asymmetric subgenome divergence after allopolyploidization.</title>
        <authorList>
            <person name="Zhang X."/>
            <person name="Chen Y."/>
            <person name="Wang L."/>
            <person name="Yuan Y."/>
            <person name="Fang M."/>
            <person name="Shi L."/>
            <person name="Lu R."/>
            <person name="Comes H.P."/>
            <person name="Ma Y."/>
            <person name="Chen Y."/>
            <person name="Huang G."/>
            <person name="Zhou Y."/>
            <person name="Zheng Z."/>
            <person name="Qiu Y."/>
        </authorList>
    </citation>
    <scope>NUCLEOTIDE SEQUENCE [LARGE SCALE GENOMIC DNA]</scope>
    <source>
        <strain evidence="3">F231</strain>
    </source>
</reference>
<evidence type="ECO:0000313" key="3">
    <source>
        <dbReference type="EMBL" id="KAK4796674.1"/>
    </source>
</evidence>
<feature type="repeat" description="PPR" evidence="2">
    <location>
        <begin position="795"/>
        <end position="829"/>
    </location>
</feature>
<dbReference type="Pfam" id="PF01535">
    <property type="entry name" value="PPR"/>
    <property type="match status" value="10"/>
</dbReference>
<keyword evidence="1" id="KW-0677">Repeat</keyword>
<dbReference type="Proteomes" id="UP001346149">
    <property type="component" value="Unassembled WGS sequence"/>
</dbReference>
<evidence type="ECO:0000256" key="1">
    <source>
        <dbReference type="ARBA" id="ARBA00022737"/>
    </source>
</evidence>
<feature type="repeat" description="PPR" evidence="2">
    <location>
        <begin position="184"/>
        <end position="214"/>
    </location>
</feature>
<feature type="repeat" description="PPR" evidence="2">
    <location>
        <begin position="493"/>
        <end position="527"/>
    </location>
</feature>
<gene>
    <name evidence="3" type="ORF">SAY86_029000</name>
</gene>
<feature type="repeat" description="PPR" evidence="2">
    <location>
        <begin position="830"/>
        <end position="865"/>
    </location>
</feature>
<dbReference type="GO" id="GO:0009451">
    <property type="term" value="P:RNA modification"/>
    <property type="evidence" value="ECO:0007669"/>
    <property type="project" value="InterPro"/>
</dbReference>